<dbReference type="GO" id="GO:0030150">
    <property type="term" value="P:protein import into mitochondrial matrix"/>
    <property type="evidence" value="ECO:0007669"/>
    <property type="project" value="TreeGrafter"/>
</dbReference>
<keyword evidence="1" id="KW-0863">Zinc-finger</keyword>
<feature type="domain" description="DNL-type" evidence="3">
    <location>
        <begin position="255"/>
        <end position="328"/>
    </location>
</feature>
<keyword evidence="1" id="KW-0862">Zinc</keyword>
<dbReference type="PANTHER" id="PTHR20922:SF15">
    <property type="entry name" value="A_TM021B04.14 PROTEIN"/>
    <property type="match status" value="1"/>
</dbReference>
<dbReference type="Proteomes" id="UP000265515">
    <property type="component" value="Unassembled WGS sequence"/>
</dbReference>
<proteinExistence type="predicted"/>
<dbReference type="STRING" id="69332.A0A388LY23"/>
<dbReference type="GO" id="GO:0008270">
    <property type="term" value="F:zinc ion binding"/>
    <property type="evidence" value="ECO:0007669"/>
    <property type="project" value="UniProtKB-KW"/>
</dbReference>
<reference evidence="4 5" key="1">
    <citation type="journal article" date="2018" name="Cell">
        <title>The Chara Genome: Secondary Complexity and Implications for Plant Terrestrialization.</title>
        <authorList>
            <person name="Nishiyama T."/>
            <person name="Sakayama H."/>
            <person name="Vries J.D."/>
            <person name="Buschmann H."/>
            <person name="Saint-Marcoux D."/>
            <person name="Ullrich K.K."/>
            <person name="Haas F.B."/>
            <person name="Vanderstraeten L."/>
            <person name="Becker D."/>
            <person name="Lang D."/>
            <person name="Vosolsobe S."/>
            <person name="Rombauts S."/>
            <person name="Wilhelmsson P.K.I."/>
            <person name="Janitza P."/>
            <person name="Kern R."/>
            <person name="Heyl A."/>
            <person name="Rumpler F."/>
            <person name="Villalobos L.I.A.C."/>
            <person name="Clay J.M."/>
            <person name="Skokan R."/>
            <person name="Toyoda A."/>
            <person name="Suzuki Y."/>
            <person name="Kagoshima H."/>
            <person name="Schijlen E."/>
            <person name="Tajeshwar N."/>
            <person name="Catarino B."/>
            <person name="Hetherington A.J."/>
            <person name="Saltykova A."/>
            <person name="Bonnot C."/>
            <person name="Breuninger H."/>
            <person name="Symeonidi A."/>
            <person name="Radhakrishnan G.V."/>
            <person name="Van Nieuwerburgh F."/>
            <person name="Deforce D."/>
            <person name="Chang C."/>
            <person name="Karol K.G."/>
            <person name="Hedrich R."/>
            <person name="Ulvskov P."/>
            <person name="Glockner G."/>
            <person name="Delwiche C.F."/>
            <person name="Petrasek J."/>
            <person name="Van de Peer Y."/>
            <person name="Friml J."/>
            <person name="Beilby M."/>
            <person name="Dolan L."/>
            <person name="Kohara Y."/>
            <person name="Sugano S."/>
            <person name="Fujiyama A."/>
            <person name="Delaux P.-M."/>
            <person name="Quint M."/>
            <person name="TheiBen G."/>
            <person name="Hagemann M."/>
            <person name="Harholt J."/>
            <person name="Dunand C."/>
            <person name="Zachgo S."/>
            <person name="Langdale J."/>
            <person name="Maumus F."/>
            <person name="Straeten D.V.D."/>
            <person name="Gould S.B."/>
            <person name="Rensing S.A."/>
        </authorList>
    </citation>
    <scope>NUCLEOTIDE SEQUENCE [LARGE SCALE GENOMIC DNA]</scope>
    <source>
        <strain evidence="4 5">S276</strain>
    </source>
</reference>
<dbReference type="OrthoDB" id="512667at2759"/>
<dbReference type="AlphaFoldDB" id="A0A388LY23"/>
<evidence type="ECO:0000259" key="3">
    <source>
        <dbReference type="PROSITE" id="PS51501"/>
    </source>
</evidence>
<evidence type="ECO:0000256" key="2">
    <source>
        <dbReference type="SAM" id="MobiDB-lite"/>
    </source>
</evidence>
<dbReference type="PANTHER" id="PTHR20922">
    <property type="entry name" value="DNL-TYPE ZINC FINGER PROTEIN"/>
    <property type="match status" value="1"/>
</dbReference>
<comment type="caution">
    <text evidence="4">The sequence shown here is derived from an EMBL/GenBank/DDBJ whole genome shotgun (WGS) entry which is preliminary data.</text>
</comment>
<organism evidence="4 5">
    <name type="scientific">Chara braunii</name>
    <name type="common">Braun's stonewort</name>
    <dbReference type="NCBI Taxonomy" id="69332"/>
    <lineage>
        <taxon>Eukaryota</taxon>
        <taxon>Viridiplantae</taxon>
        <taxon>Streptophyta</taxon>
        <taxon>Charophyceae</taxon>
        <taxon>Charales</taxon>
        <taxon>Characeae</taxon>
        <taxon>Chara</taxon>
    </lineage>
</organism>
<sequence length="328" mass="35537">MAVHLPMLKGGNSVRALRASGPSSWSPTTGAGGCRNRGLRECRSDTGVVCAHLLPLPGHHLLHCNCCCYSVASRCLPSQKRLSLSGSLSNVRCRGRADVFPKPTHIFSAPIDSFTNGTAAGRCPQKVPENLVIPVVPPGQFSQWYFCALSHPFTCFCVSETSSRWNDTRYKRATAARARARACPQKQGVACLCMDNPGDGYSNSERSDEALEPGDDDMAARLPSLSLSDDADVSSLAGHESESEPSSTTSIQITLPRRRLLVSFTCNLCGARSQRMLNPHAYRRGTVFVQCAGCGKFHQLVDNLGLIREYDFRGESVGDVLVEEEDGV</sequence>
<protein>
    <recommendedName>
        <fullName evidence="3">DNL-type domain-containing protein</fullName>
    </recommendedName>
</protein>
<dbReference type="PROSITE" id="PS51501">
    <property type="entry name" value="ZF_DNL"/>
    <property type="match status" value="1"/>
</dbReference>
<keyword evidence="1" id="KW-0479">Metal-binding</keyword>
<dbReference type="Gramene" id="GBG87153">
    <property type="protein sequence ID" value="GBG87153"/>
    <property type="gene ID" value="CBR_g44611"/>
</dbReference>
<name>A0A388LY23_CHABU</name>
<dbReference type="GO" id="GO:0005739">
    <property type="term" value="C:mitochondrion"/>
    <property type="evidence" value="ECO:0007669"/>
    <property type="project" value="TreeGrafter"/>
</dbReference>
<evidence type="ECO:0000256" key="1">
    <source>
        <dbReference type="PROSITE-ProRule" id="PRU00834"/>
    </source>
</evidence>
<gene>
    <name evidence="4" type="ORF">CBR_g44611</name>
</gene>
<dbReference type="EMBL" id="BFEA01000598">
    <property type="protein sequence ID" value="GBG87153.1"/>
    <property type="molecule type" value="Genomic_DNA"/>
</dbReference>
<accession>A0A388LY23</accession>
<dbReference type="GO" id="GO:0051087">
    <property type="term" value="F:protein-folding chaperone binding"/>
    <property type="evidence" value="ECO:0007669"/>
    <property type="project" value="TreeGrafter"/>
</dbReference>
<dbReference type="InterPro" id="IPR024158">
    <property type="entry name" value="Mt_import_TIM15"/>
</dbReference>
<dbReference type="Pfam" id="PF05180">
    <property type="entry name" value="zf-DNL"/>
    <property type="match status" value="1"/>
</dbReference>
<dbReference type="GO" id="GO:0006457">
    <property type="term" value="P:protein folding"/>
    <property type="evidence" value="ECO:0007669"/>
    <property type="project" value="TreeGrafter"/>
</dbReference>
<dbReference type="InterPro" id="IPR007853">
    <property type="entry name" value="Znf_DNL-typ"/>
</dbReference>
<evidence type="ECO:0000313" key="5">
    <source>
        <dbReference type="Proteomes" id="UP000265515"/>
    </source>
</evidence>
<dbReference type="GO" id="GO:0050821">
    <property type="term" value="P:protein stabilization"/>
    <property type="evidence" value="ECO:0007669"/>
    <property type="project" value="TreeGrafter"/>
</dbReference>
<keyword evidence="5" id="KW-1185">Reference proteome</keyword>
<feature type="region of interest" description="Disordered" evidence="2">
    <location>
        <begin position="202"/>
        <end position="222"/>
    </location>
</feature>
<evidence type="ECO:0000313" key="4">
    <source>
        <dbReference type="EMBL" id="GBG87153.1"/>
    </source>
</evidence>